<name>A0A9Q8TYL0_9GAMM</name>
<proteinExistence type="predicted"/>
<evidence type="ECO:0000313" key="2">
    <source>
        <dbReference type="EMBL" id="URQ62879.1"/>
    </source>
</evidence>
<keyword evidence="1" id="KW-1133">Transmembrane helix</keyword>
<gene>
    <name evidence="2" type="ORF">M9B40_03910</name>
</gene>
<keyword evidence="3" id="KW-1185">Reference proteome</keyword>
<protein>
    <submittedName>
        <fullName evidence="2">Uncharacterized protein</fullName>
    </submittedName>
</protein>
<evidence type="ECO:0000313" key="3">
    <source>
        <dbReference type="Proteomes" id="UP001056381"/>
    </source>
</evidence>
<dbReference type="AlphaFoldDB" id="A0A9Q8TYL0"/>
<keyword evidence="1" id="KW-0472">Membrane</keyword>
<feature type="transmembrane region" description="Helical" evidence="1">
    <location>
        <begin position="7"/>
        <end position="25"/>
    </location>
</feature>
<sequence>MRDLFKNLLGLLIFLTIIYTLYLIYSVTDFLNSEESRIKVTDYEQEIFQKERDLDSLRNEFNKNDIKSSLEDIKLNFDGTPVSWVIKINIKDIAISEETFREQLFNEGFQTLINNEFVIVGPYVDKSRLEIVLEYLNNNTALDNLIIEEW</sequence>
<organism evidence="2 3">
    <name type="scientific">SAR86 cluster bacterium</name>
    <dbReference type="NCBI Taxonomy" id="2030880"/>
    <lineage>
        <taxon>Bacteria</taxon>
        <taxon>Pseudomonadati</taxon>
        <taxon>Pseudomonadota</taxon>
        <taxon>Gammaproteobacteria</taxon>
        <taxon>SAR86 cluster</taxon>
    </lineage>
</organism>
<evidence type="ECO:0000256" key="1">
    <source>
        <dbReference type="SAM" id="Phobius"/>
    </source>
</evidence>
<keyword evidence="1" id="KW-0812">Transmembrane</keyword>
<accession>A0A9Q8TYL0</accession>
<reference evidence="2" key="1">
    <citation type="submission" date="2022-05" db="EMBL/GenBank/DDBJ databases">
        <title>Single-amplified genomics reveal most streamlined microbe among free-living bacteria.</title>
        <authorList>
            <person name="Roda-Garcia J."/>
            <person name="Haro-Moreno J.M."/>
            <person name="Rodriguez-Valera F."/>
            <person name="Almagro-Moreno S."/>
            <person name="Lopez-Perez M."/>
        </authorList>
    </citation>
    <scope>NUCLEOTIDE SEQUENCE</scope>
    <source>
        <strain evidence="2">TMED112-D2-2</strain>
    </source>
</reference>
<dbReference type="Proteomes" id="UP001056381">
    <property type="component" value="Chromosome"/>
</dbReference>
<dbReference type="EMBL" id="CP097966">
    <property type="protein sequence ID" value="URQ62879.1"/>
    <property type="molecule type" value="Genomic_DNA"/>
</dbReference>